<evidence type="ECO:0000313" key="3">
    <source>
        <dbReference type="Proteomes" id="UP000800200"/>
    </source>
</evidence>
<evidence type="ECO:0000313" key="2">
    <source>
        <dbReference type="EMBL" id="KAF2183463.1"/>
    </source>
</evidence>
<sequence length="328" mass="34527">MHLSALTLLATSLLTIPTLQFPNYSRSSTPETIYQFSNPTWIENIASLRNGSLLVSIIDRPELQLVHPSTNQPSATLIHSFTCSTSVLGITELAPDVFAVISGNYTTTGGSVPGTYSVWNVDLNGPTAKVEKIAGVPEGQLLNGIAALNEHTLLIADSNAGNVILLDTTTGKSEVVLDHESMKPVPGAPIPIGINGLKIHDGYLYYTNSFQETLSRVKVDRKTGTAVGAFETVATNLPLADDFDVAKDGTAFVTQNYGNVVNRVGVDGKVEVIAGNLNSSVVAGPTGAVLGKTWRDMDVLYVSTTGGLGSPVNGTFTEGGKVVAVRVE</sequence>
<dbReference type="InterPro" id="IPR011042">
    <property type="entry name" value="6-blade_b-propeller_TolB-like"/>
</dbReference>
<dbReference type="AlphaFoldDB" id="A0A6A6DWQ9"/>
<feature type="chain" id="PRO_5025462899" description="SMP-30/Gluconolactonase/LRE-like region domain-containing protein" evidence="1">
    <location>
        <begin position="21"/>
        <end position="328"/>
    </location>
</feature>
<accession>A0A6A6DWQ9</accession>
<dbReference type="PANTHER" id="PTHR42060:SF1">
    <property type="entry name" value="NHL REPEAT-CONTAINING PROTEIN"/>
    <property type="match status" value="1"/>
</dbReference>
<dbReference type="Gene3D" id="2.120.10.30">
    <property type="entry name" value="TolB, C-terminal domain"/>
    <property type="match status" value="1"/>
</dbReference>
<dbReference type="PANTHER" id="PTHR42060">
    <property type="entry name" value="NHL REPEAT-CONTAINING PROTEIN-RELATED"/>
    <property type="match status" value="1"/>
</dbReference>
<dbReference type="OrthoDB" id="9977941at2759"/>
<evidence type="ECO:0000256" key="1">
    <source>
        <dbReference type="SAM" id="SignalP"/>
    </source>
</evidence>
<keyword evidence="3" id="KW-1185">Reference proteome</keyword>
<evidence type="ECO:0008006" key="4">
    <source>
        <dbReference type="Google" id="ProtNLM"/>
    </source>
</evidence>
<reference evidence="2" key="1">
    <citation type="journal article" date="2020" name="Stud. Mycol.">
        <title>101 Dothideomycetes genomes: a test case for predicting lifestyles and emergence of pathogens.</title>
        <authorList>
            <person name="Haridas S."/>
            <person name="Albert R."/>
            <person name="Binder M."/>
            <person name="Bloem J."/>
            <person name="Labutti K."/>
            <person name="Salamov A."/>
            <person name="Andreopoulos B."/>
            <person name="Baker S."/>
            <person name="Barry K."/>
            <person name="Bills G."/>
            <person name="Bluhm B."/>
            <person name="Cannon C."/>
            <person name="Castanera R."/>
            <person name="Culley D."/>
            <person name="Daum C."/>
            <person name="Ezra D."/>
            <person name="Gonzalez J."/>
            <person name="Henrissat B."/>
            <person name="Kuo A."/>
            <person name="Liang C."/>
            <person name="Lipzen A."/>
            <person name="Lutzoni F."/>
            <person name="Magnuson J."/>
            <person name="Mondo S."/>
            <person name="Nolan M."/>
            <person name="Ohm R."/>
            <person name="Pangilinan J."/>
            <person name="Park H.-J."/>
            <person name="Ramirez L."/>
            <person name="Alfaro M."/>
            <person name="Sun H."/>
            <person name="Tritt A."/>
            <person name="Yoshinaga Y."/>
            <person name="Zwiers L.-H."/>
            <person name="Turgeon B."/>
            <person name="Goodwin S."/>
            <person name="Spatafora J."/>
            <person name="Crous P."/>
            <person name="Grigoriev I."/>
        </authorList>
    </citation>
    <scope>NUCLEOTIDE SEQUENCE</scope>
    <source>
        <strain evidence="2">CBS 207.26</strain>
    </source>
</reference>
<dbReference type="InterPro" id="IPR052998">
    <property type="entry name" value="Hetero-Diels-Alderase-like"/>
</dbReference>
<protein>
    <recommendedName>
        <fullName evidence="4">SMP-30/Gluconolactonase/LRE-like region domain-containing protein</fullName>
    </recommendedName>
</protein>
<name>A0A6A6DWQ9_9PEZI</name>
<dbReference type="EMBL" id="ML994642">
    <property type="protein sequence ID" value="KAF2183463.1"/>
    <property type="molecule type" value="Genomic_DNA"/>
</dbReference>
<dbReference type="Proteomes" id="UP000800200">
    <property type="component" value="Unassembled WGS sequence"/>
</dbReference>
<proteinExistence type="predicted"/>
<dbReference type="SUPFAM" id="SSF63829">
    <property type="entry name" value="Calcium-dependent phosphotriesterase"/>
    <property type="match status" value="1"/>
</dbReference>
<gene>
    <name evidence="2" type="ORF">K469DRAFT_582736</name>
</gene>
<organism evidence="2 3">
    <name type="scientific">Zopfia rhizophila CBS 207.26</name>
    <dbReference type="NCBI Taxonomy" id="1314779"/>
    <lineage>
        <taxon>Eukaryota</taxon>
        <taxon>Fungi</taxon>
        <taxon>Dikarya</taxon>
        <taxon>Ascomycota</taxon>
        <taxon>Pezizomycotina</taxon>
        <taxon>Dothideomycetes</taxon>
        <taxon>Dothideomycetes incertae sedis</taxon>
        <taxon>Zopfiaceae</taxon>
        <taxon>Zopfia</taxon>
    </lineage>
</organism>
<feature type="signal peptide" evidence="1">
    <location>
        <begin position="1"/>
        <end position="20"/>
    </location>
</feature>
<keyword evidence="1" id="KW-0732">Signal</keyword>